<proteinExistence type="predicted"/>
<dbReference type="InterPro" id="IPR028939">
    <property type="entry name" value="P5C_Rdtase_cat_N"/>
</dbReference>
<gene>
    <name evidence="4" type="ORF">M4486_09650</name>
</gene>
<dbReference type="Pfam" id="PF03807">
    <property type="entry name" value="F420_oxidored"/>
    <property type="match status" value="1"/>
</dbReference>
<keyword evidence="5" id="KW-1185">Reference proteome</keyword>
<evidence type="ECO:0000313" key="5">
    <source>
        <dbReference type="Proteomes" id="UP001055868"/>
    </source>
</evidence>
<dbReference type="PANTHER" id="PTHR14239">
    <property type="entry name" value="DUDULIN-RELATED"/>
    <property type="match status" value="1"/>
</dbReference>
<keyword evidence="1" id="KW-0560">Oxidoreductase</keyword>
<evidence type="ECO:0000256" key="1">
    <source>
        <dbReference type="ARBA" id="ARBA00023002"/>
    </source>
</evidence>
<reference evidence="4" key="1">
    <citation type="submission" date="2022-05" db="EMBL/GenBank/DDBJ databases">
        <title>Genomic analysis of Brachybacterium sp. CBA3104.</title>
        <authorList>
            <person name="Roh S.W."/>
            <person name="Kim Y.B."/>
            <person name="Kim Y."/>
        </authorList>
    </citation>
    <scope>NUCLEOTIDE SEQUENCE</scope>
    <source>
        <strain evidence="4">CBA3104</strain>
    </source>
</reference>
<evidence type="ECO:0000313" key="4">
    <source>
        <dbReference type="EMBL" id="UQN31513.1"/>
    </source>
</evidence>
<dbReference type="Gene3D" id="3.40.50.720">
    <property type="entry name" value="NAD(P)-binding Rossmann-like Domain"/>
    <property type="match status" value="1"/>
</dbReference>
<feature type="region of interest" description="Disordered" evidence="2">
    <location>
        <begin position="243"/>
        <end position="264"/>
    </location>
</feature>
<dbReference type="SUPFAM" id="SSF51735">
    <property type="entry name" value="NAD(P)-binding Rossmann-fold domains"/>
    <property type="match status" value="1"/>
</dbReference>
<evidence type="ECO:0000256" key="2">
    <source>
        <dbReference type="SAM" id="MobiDB-lite"/>
    </source>
</evidence>
<evidence type="ECO:0000259" key="3">
    <source>
        <dbReference type="Pfam" id="PF03807"/>
    </source>
</evidence>
<sequence>MSADSAGSSAPIRTLGILGAGKVGTVLARRALEAGYEVLISGSGDPAAIALITSVLAPGARAVRPEEAARDADAVILALPLGRFRELPADALRGALVIDAMNHWWETDGISEELGGPAASTSELVQEHLVEARVVKALNHMGYHDLDERARPAGAPDRLAIAIAGAPADADRTARIVDALGFDPLLIGDLRSGVRLQPFAGAFGAAADREELARIVEEFPRTERGREVLAALDAAALDPAALDVAPLDPAPGGTGTGRNGSMSA</sequence>
<accession>A0ABY4NAE5</accession>
<organism evidence="4 5">
    <name type="scientific">Brachybacterium kimchii</name>
    <dbReference type="NCBI Taxonomy" id="2942909"/>
    <lineage>
        <taxon>Bacteria</taxon>
        <taxon>Bacillati</taxon>
        <taxon>Actinomycetota</taxon>
        <taxon>Actinomycetes</taxon>
        <taxon>Micrococcales</taxon>
        <taxon>Dermabacteraceae</taxon>
        <taxon>Brachybacterium</taxon>
    </lineage>
</organism>
<dbReference type="InterPro" id="IPR036291">
    <property type="entry name" value="NAD(P)-bd_dom_sf"/>
</dbReference>
<dbReference type="InterPro" id="IPR051267">
    <property type="entry name" value="STEAP_metalloreductase"/>
</dbReference>
<protein>
    <submittedName>
        <fullName evidence="4">NAD(P)-binding domain-containing protein</fullName>
    </submittedName>
</protein>
<name>A0ABY4NAE5_9MICO</name>
<feature type="domain" description="Pyrroline-5-carboxylate reductase catalytic N-terminal" evidence="3">
    <location>
        <begin position="15"/>
        <end position="103"/>
    </location>
</feature>
<dbReference type="RefSeq" id="WP_249480921.1">
    <property type="nucleotide sequence ID" value="NZ_CP097218.1"/>
</dbReference>
<dbReference type="EMBL" id="CP097218">
    <property type="protein sequence ID" value="UQN31513.1"/>
    <property type="molecule type" value="Genomic_DNA"/>
</dbReference>
<dbReference type="Proteomes" id="UP001055868">
    <property type="component" value="Chromosome"/>
</dbReference>